<feature type="domain" description="SUEL-type lectin" evidence="2">
    <location>
        <begin position="67"/>
        <end position="102"/>
    </location>
</feature>
<evidence type="ECO:0000313" key="4">
    <source>
        <dbReference type="WBParaSite" id="Hba_06996"/>
    </source>
</evidence>
<dbReference type="Gene3D" id="2.60.120.740">
    <property type="match status" value="2"/>
</dbReference>
<dbReference type="PANTHER" id="PTHR46780">
    <property type="entry name" value="PROTEIN EVA-1"/>
    <property type="match status" value="1"/>
</dbReference>
<feature type="domain" description="G-protein coupled receptors family 2 profile 1" evidence="1">
    <location>
        <begin position="100"/>
        <end position="202"/>
    </location>
</feature>
<protein>
    <submittedName>
        <fullName evidence="4">Sushi domain-containing protein</fullName>
    </submittedName>
</protein>
<dbReference type="Pfam" id="PF02793">
    <property type="entry name" value="HRM"/>
    <property type="match status" value="1"/>
</dbReference>
<dbReference type="SUPFAM" id="SSF111418">
    <property type="entry name" value="Hormone receptor domain"/>
    <property type="match status" value="1"/>
</dbReference>
<dbReference type="GO" id="GO:0016020">
    <property type="term" value="C:membrane"/>
    <property type="evidence" value="ECO:0007669"/>
    <property type="project" value="InterPro"/>
</dbReference>
<dbReference type="Pfam" id="PF02140">
    <property type="entry name" value="SUEL_Lectin"/>
    <property type="match status" value="1"/>
</dbReference>
<proteinExistence type="predicted"/>
<dbReference type="InterPro" id="IPR036445">
    <property type="entry name" value="GPCR_2_extracell_dom_sf"/>
</dbReference>
<dbReference type="WBParaSite" id="Hba_06996">
    <property type="protein sequence ID" value="Hba_06996"/>
    <property type="gene ID" value="Hba_06996"/>
</dbReference>
<evidence type="ECO:0000259" key="1">
    <source>
        <dbReference type="PROSITE" id="PS50227"/>
    </source>
</evidence>
<sequence>MDDPLYPDPISHAVDKGIKTVFRCAGLPRCEFLVDAYLFDDPCPQTSKYLEATYSCAAVVVSWCVVRCDGYRECRFAVDNSFFIADPCPTTKKYLEVTYQCVFKLTTTTTTTTTSSTATTTTVFLTTNNDDVRKDLDSLSGNVHLSCPSTFQRGIGWSATFAGNIVQTPCPEGSRGMAIWECLENGSWNNEGPNTTKCESDWTVHRQDALNEAIREQDANGIPEVCFSTNCYHIPSQSRGCSSLFISRMLMVEPQQP</sequence>
<name>A0A1I7WPC7_HETBA</name>
<evidence type="ECO:0000313" key="3">
    <source>
        <dbReference type="Proteomes" id="UP000095283"/>
    </source>
</evidence>
<dbReference type="AlphaFoldDB" id="A0A1I7WPC7"/>
<dbReference type="InterPro" id="IPR000922">
    <property type="entry name" value="Lectin_gal-bd_dom"/>
</dbReference>
<keyword evidence="3" id="KW-1185">Reference proteome</keyword>
<reference evidence="4" key="1">
    <citation type="submission" date="2016-11" db="UniProtKB">
        <authorList>
            <consortium name="WormBaseParasite"/>
        </authorList>
    </citation>
    <scope>IDENTIFICATION</scope>
</reference>
<dbReference type="GO" id="GO:0004930">
    <property type="term" value="F:G protein-coupled receptor activity"/>
    <property type="evidence" value="ECO:0007669"/>
    <property type="project" value="InterPro"/>
</dbReference>
<dbReference type="InterPro" id="IPR043159">
    <property type="entry name" value="Lectin_gal-bd_sf"/>
</dbReference>
<dbReference type="PROSITE" id="PS50227">
    <property type="entry name" value="G_PROTEIN_RECEP_F2_3"/>
    <property type="match status" value="1"/>
</dbReference>
<accession>A0A1I7WPC7</accession>
<dbReference type="Proteomes" id="UP000095283">
    <property type="component" value="Unplaced"/>
</dbReference>
<dbReference type="GO" id="GO:0030246">
    <property type="term" value="F:carbohydrate binding"/>
    <property type="evidence" value="ECO:0007669"/>
    <property type="project" value="InterPro"/>
</dbReference>
<dbReference type="Gene3D" id="4.10.1240.10">
    <property type="entry name" value="GPCR, family 2, extracellular hormone receptor domain"/>
    <property type="match status" value="1"/>
</dbReference>
<dbReference type="InterPro" id="IPR001879">
    <property type="entry name" value="GPCR_2_extracellular_dom"/>
</dbReference>
<dbReference type="PROSITE" id="PS50228">
    <property type="entry name" value="SUEL_LECTIN"/>
    <property type="match status" value="1"/>
</dbReference>
<dbReference type="SMART" id="SM00008">
    <property type="entry name" value="HormR"/>
    <property type="match status" value="1"/>
</dbReference>
<organism evidence="3 4">
    <name type="scientific">Heterorhabditis bacteriophora</name>
    <name type="common">Entomopathogenic nematode worm</name>
    <dbReference type="NCBI Taxonomy" id="37862"/>
    <lineage>
        <taxon>Eukaryota</taxon>
        <taxon>Metazoa</taxon>
        <taxon>Ecdysozoa</taxon>
        <taxon>Nematoda</taxon>
        <taxon>Chromadorea</taxon>
        <taxon>Rhabditida</taxon>
        <taxon>Rhabditina</taxon>
        <taxon>Rhabditomorpha</taxon>
        <taxon>Strongyloidea</taxon>
        <taxon>Heterorhabditidae</taxon>
        <taxon>Heterorhabditis</taxon>
    </lineage>
</organism>
<evidence type="ECO:0000259" key="2">
    <source>
        <dbReference type="PROSITE" id="PS50228"/>
    </source>
</evidence>